<accession>C0ES93</accession>
<keyword evidence="4" id="KW-0472">Membrane</keyword>
<comment type="subcellular location">
    <subcellularLocation>
        <location evidence="1">Endomembrane system</location>
    </subcellularLocation>
</comment>
<reference evidence="5 6" key="1">
    <citation type="submission" date="2009-01" db="EMBL/GenBank/DDBJ databases">
        <authorList>
            <person name="Fulton L."/>
            <person name="Clifton S."/>
            <person name="Fulton B."/>
            <person name="Xu J."/>
            <person name="Minx P."/>
            <person name="Pepin K.H."/>
            <person name="Johnson M."/>
            <person name="Bhonagiri V."/>
            <person name="Nash W.E."/>
            <person name="Mardis E.R."/>
            <person name="Wilson R.K."/>
        </authorList>
    </citation>
    <scope>NUCLEOTIDE SEQUENCE [LARGE SCALE GENOMIC DNA]</scope>
    <source>
        <strain evidence="5 6">DSM 3353</strain>
    </source>
</reference>
<evidence type="ECO:0000313" key="5">
    <source>
        <dbReference type="EMBL" id="EEG37884.1"/>
    </source>
</evidence>
<keyword evidence="2" id="KW-0813">Transport</keyword>
<reference evidence="5 6" key="2">
    <citation type="submission" date="2009-02" db="EMBL/GenBank/DDBJ databases">
        <title>Draft genome sequence of Eubacterium hallii (DSM 3353).</title>
        <authorList>
            <person name="Sudarsanam P."/>
            <person name="Ley R."/>
            <person name="Guruge J."/>
            <person name="Turnbaugh P.J."/>
            <person name="Mahowald M."/>
            <person name="Liep D."/>
            <person name="Gordon J."/>
        </authorList>
    </citation>
    <scope>NUCLEOTIDE SEQUENCE [LARGE SCALE GENOMIC DNA]</scope>
    <source>
        <strain evidence="5 6">DSM 3353</strain>
    </source>
</reference>
<proteinExistence type="predicted"/>
<evidence type="ECO:0000256" key="4">
    <source>
        <dbReference type="ARBA" id="ARBA00023136"/>
    </source>
</evidence>
<protein>
    <submittedName>
        <fullName evidence="5">Uncharacterized protein</fullName>
    </submittedName>
</protein>
<sequence length="51" mass="6028">MNFTLYIACSSTHFDKTVSKSLYFHEILYKTLHDLYFSFTLDNIWISDLSG</sequence>
<dbReference type="GO" id="GO:0012505">
    <property type="term" value="C:endomembrane system"/>
    <property type="evidence" value="ECO:0007669"/>
    <property type="project" value="UniProtKB-SubCell"/>
</dbReference>
<evidence type="ECO:0000256" key="1">
    <source>
        <dbReference type="ARBA" id="ARBA00004308"/>
    </source>
</evidence>
<dbReference type="GO" id="GO:0016192">
    <property type="term" value="P:vesicle-mediated transport"/>
    <property type="evidence" value="ECO:0007669"/>
    <property type="project" value="InterPro"/>
</dbReference>
<organism evidence="5 6">
    <name type="scientific">Anaerobutyricum hallii DSM 3353</name>
    <dbReference type="NCBI Taxonomy" id="411469"/>
    <lineage>
        <taxon>Bacteria</taxon>
        <taxon>Bacillati</taxon>
        <taxon>Bacillota</taxon>
        <taxon>Clostridia</taxon>
        <taxon>Lachnospirales</taxon>
        <taxon>Lachnospiraceae</taxon>
        <taxon>Anaerobutyricum</taxon>
    </lineage>
</organism>
<dbReference type="Proteomes" id="UP000003174">
    <property type="component" value="Unassembled WGS sequence"/>
</dbReference>
<dbReference type="AlphaFoldDB" id="C0ES93"/>
<dbReference type="InterPro" id="IPR000804">
    <property type="entry name" value="Clathrin_sm-chain_CS"/>
</dbReference>
<evidence type="ECO:0000256" key="3">
    <source>
        <dbReference type="ARBA" id="ARBA00022927"/>
    </source>
</evidence>
<gene>
    <name evidence="5" type="ORF">EUBHAL_00264</name>
</gene>
<dbReference type="GO" id="GO:0006886">
    <property type="term" value="P:intracellular protein transport"/>
    <property type="evidence" value="ECO:0007669"/>
    <property type="project" value="InterPro"/>
</dbReference>
<name>C0ES93_9FIRM</name>
<keyword evidence="3" id="KW-0653">Protein transport</keyword>
<dbReference type="PROSITE" id="PS00989">
    <property type="entry name" value="CLAT_ADAPTOR_S"/>
    <property type="match status" value="1"/>
</dbReference>
<evidence type="ECO:0000256" key="2">
    <source>
        <dbReference type="ARBA" id="ARBA00022448"/>
    </source>
</evidence>
<dbReference type="GO" id="GO:0030117">
    <property type="term" value="C:membrane coat"/>
    <property type="evidence" value="ECO:0007669"/>
    <property type="project" value="InterPro"/>
</dbReference>
<evidence type="ECO:0000313" key="6">
    <source>
        <dbReference type="Proteomes" id="UP000003174"/>
    </source>
</evidence>
<comment type="caution">
    <text evidence="5">The sequence shown here is derived from an EMBL/GenBank/DDBJ whole genome shotgun (WGS) entry which is preliminary data.</text>
</comment>
<dbReference type="EMBL" id="ACEP01000015">
    <property type="protein sequence ID" value="EEG37884.1"/>
    <property type="molecule type" value="Genomic_DNA"/>
</dbReference>